<reference evidence="1" key="1">
    <citation type="submission" date="2016-03" db="EMBL/GenBank/DDBJ databases">
        <authorList>
            <person name="Ploux O."/>
        </authorList>
    </citation>
    <scope>NUCLEOTIDE SEQUENCE</scope>
    <source>
        <strain evidence="1">UC10</strain>
    </source>
</reference>
<proteinExistence type="predicted"/>
<gene>
    <name evidence="1" type="ORF">SPPYR_0546</name>
</gene>
<accession>A0A1Y5PSJ2</accession>
<dbReference type="InterPro" id="IPR043750">
    <property type="entry name" value="DUF5695"/>
</dbReference>
<protein>
    <submittedName>
        <fullName evidence="1">Uncharacterized protein</fullName>
    </submittedName>
</protein>
<dbReference type="Pfam" id="PF18951">
    <property type="entry name" value="DUF5695"/>
    <property type="match status" value="1"/>
</dbReference>
<sequence length="926" mass="101535">MNQDRVTKWRRGKAAFAAALLAGGGLVLVAATPALIAQEPPKPQYKPIATSEYRVGDLVVALRTDTQTLARLSPGAEPGFSFVPTAREAERAGDGYNHIGDLNLRVRTPGGEWRDFASAQTRRAIRPLPAGGAAIAAADITASMGPDAPFSVERRWFDDKGLLGLSFRIANRSDRPLEIGALGMPMVFDNILIDRSLDQAHSEASFVDPYIGRDAGYLQVTRLNGHGPALLVLPRGRNSALEAYSPLKNPREAEPGSIFTDKSPRGQTSEGFYDWTVHSAALAEREWKDAGEQWNAPTSRTLAPGEAIEVGVRLVQAPSIRAIESTLIANQRPVAVGIPGYVVPMDQQASLFVKAPSRIISVESHPAGAVEATAAGSVKGWARLAIRGRQWGPVRLTIAYADGTRQTVSYYVTKPADEAVADLGRFATTRQWYEGRNDPFGRSPAILTYDNEAKKIVDVEPRVWIAGMSDEGGGGSWVAATIKQLDNPDPVEVAKIERLVDETVVGNLQLADGPKAGAVKKSLFYYDPAKFPDAYDGFPADKWKSWTAWDAKGAGDLGRAYNYPHVAIGHWVLYRTARNHPGLVKRHDWRWYLEKAHQTTVAMMRDAPYYAEFGLMEGDVFVDILKDLKREGMTAEAAEMEALMKKRADHWRSLKYPFGSEMPWDSTGQPEVYAWMRYFGFAPQADATREVILGYDPTIPSWAYNGNARRYWDFLYGGKYARIERQIHHYGSALNAVPLFDAFRRDPADLHLLRVAYGGMMGGITNIDQEGFSSAAFHAWPDMMKWDPYSGDYGMGFYGHAIASATYVVDDPTFGWLGFGGDVDAAKDRITITPKDSARARLFIAPAGQWITLEAGKIARATYTPVTGRIELTLDPASQHTPHARLFVEATTASARPMTVAGAKAERGGFTIPLAAEPVTIALTPR</sequence>
<dbReference type="EMBL" id="LT598653">
    <property type="protein sequence ID" value="SBV31666.1"/>
    <property type="molecule type" value="Genomic_DNA"/>
</dbReference>
<name>A0A1Y5PSJ2_9SPHN</name>
<dbReference type="KEGG" id="sphu:SPPYR_0546"/>
<evidence type="ECO:0000313" key="1">
    <source>
        <dbReference type="EMBL" id="SBV31666.1"/>
    </source>
</evidence>
<organism evidence="1">
    <name type="scientific">uncultured Sphingopyxis sp</name>
    <dbReference type="NCBI Taxonomy" id="310581"/>
    <lineage>
        <taxon>Bacteria</taxon>
        <taxon>Pseudomonadati</taxon>
        <taxon>Pseudomonadota</taxon>
        <taxon>Alphaproteobacteria</taxon>
        <taxon>Sphingomonadales</taxon>
        <taxon>Sphingomonadaceae</taxon>
        <taxon>Sphingopyxis</taxon>
        <taxon>environmental samples</taxon>
    </lineage>
</organism>
<dbReference type="AlphaFoldDB" id="A0A1Y5PSJ2"/>